<protein>
    <submittedName>
        <fullName evidence="3">Glycosyltransferase family 4 protein</fullName>
        <ecNumber evidence="3">2.4.-.-</ecNumber>
    </submittedName>
</protein>
<feature type="domain" description="Glycosyl transferase family 1" evidence="1">
    <location>
        <begin position="216"/>
        <end position="386"/>
    </location>
</feature>
<evidence type="ECO:0000313" key="3">
    <source>
        <dbReference type="EMBL" id="MDZ8118386.1"/>
    </source>
</evidence>
<keyword evidence="3" id="KW-0328">Glycosyltransferase</keyword>
<gene>
    <name evidence="3" type="ORF">P9H32_07050</name>
</gene>
<dbReference type="InterPro" id="IPR028098">
    <property type="entry name" value="Glyco_trans_4-like_N"/>
</dbReference>
<dbReference type="RefSeq" id="WP_322608183.1">
    <property type="nucleotide sequence ID" value="NZ_JARVCO010000007.1"/>
</dbReference>
<dbReference type="Pfam" id="PF00534">
    <property type="entry name" value="Glycos_transf_1"/>
    <property type="match status" value="1"/>
</dbReference>
<organism evidence="3 4">
    <name type="scientific">Pontiella agarivorans</name>
    <dbReference type="NCBI Taxonomy" id="3038953"/>
    <lineage>
        <taxon>Bacteria</taxon>
        <taxon>Pseudomonadati</taxon>
        <taxon>Kiritimatiellota</taxon>
        <taxon>Kiritimatiellia</taxon>
        <taxon>Kiritimatiellales</taxon>
        <taxon>Pontiellaceae</taxon>
        <taxon>Pontiella</taxon>
    </lineage>
</organism>
<proteinExistence type="predicted"/>
<evidence type="ECO:0000313" key="4">
    <source>
        <dbReference type="Proteomes" id="UP001290861"/>
    </source>
</evidence>
<evidence type="ECO:0000259" key="2">
    <source>
        <dbReference type="Pfam" id="PF13439"/>
    </source>
</evidence>
<accession>A0ABU5MVX5</accession>
<dbReference type="Pfam" id="PF13439">
    <property type="entry name" value="Glyco_transf_4"/>
    <property type="match status" value="1"/>
</dbReference>
<evidence type="ECO:0000259" key="1">
    <source>
        <dbReference type="Pfam" id="PF00534"/>
    </source>
</evidence>
<dbReference type="Proteomes" id="UP001290861">
    <property type="component" value="Unassembled WGS sequence"/>
</dbReference>
<dbReference type="PANTHER" id="PTHR45947">
    <property type="entry name" value="SULFOQUINOVOSYL TRANSFERASE SQD2"/>
    <property type="match status" value="1"/>
</dbReference>
<dbReference type="CDD" id="cd03801">
    <property type="entry name" value="GT4_PimA-like"/>
    <property type="match status" value="1"/>
</dbReference>
<feature type="domain" description="Glycosyltransferase subfamily 4-like N-terminal" evidence="2">
    <location>
        <begin position="19"/>
        <end position="209"/>
    </location>
</feature>
<dbReference type="Gene3D" id="3.40.50.2000">
    <property type="entry name" value="Glycogen Phosphorylase B"/>
    <property type="match status" value="2"/>
</dbReference>
<dbReference type="GO" id="GO:0016757">
    <property type="term" value="F:glycosyltransferase activity"/>
    <property type="evidence" value="ECO:0007669"/>
    <property type="project" value="UniProtKB-KW"/>
</dbReference>
<name>A0ABU5MVX5_9BACT</name>
<comment type="caution">
    <text evidence="3">The sequence shown here is derived from an EMBL/GenBank/DDBJ whole genome shotgun (WGS) entry which is preliminary data.</text>
</comment>
<sequence length="414" mass="46409">MAKVEKVVHVMRRFTPEKWGGTESVVFSVSKELTRRKIVNRVFCTDMLAESGFHTLESVSVRRFSYCFPWLFLSRAARKKLELKGGSPLSLPLFFALLVEKDISVIHTHVQKRLGGMARTVARLKKIPYVVSLHGGCFSVPTEQLEKMTEPFRGKPEWGKAFGALFGSRRVLEDADAIICVGRNEADEARKRFPDKPVHYLPNGVDVRRFSEADGEAFRKKYGFRPREKIVLCVSRIDYQKNQLGLVRAFSAFAENHPDHRLVLIGPVTVEAYRDTLEKEIQTLGLSGRVTVIEGLSPLDPLLPSAYKAAEMFVLPSVHEPFGIVVLEAWAAGLPVVANRIGGIPGFVKHRETALLTEPGDDDALREGMEILAEDIALRSDLSRRAFGEVASTYDWSKVTDRLLAVYEEVIAVK</sequence>
<dbReference type="SUPFAM" id="SSF53756">
    <property type="entry name" value="UDP-Glycosyltransferase/glycogen phosphorylase"/>
    <property type="match status" value="1"/>
</dbReference>
<dbReference type="InterPro" id="IPR001296">
    <property type="entry name" value="Glyco_trans_1"/>
</dbReference>
<keyword evidence="4" id="KW-1185">Reference proteome</keyword>
<dbReference type="InterPro" id="IPR050194">
    <property type="entry name" value="Glycosyltransferase_grp1"/>
</dbReference>
<keyword evidence="3" id="KW-0808">Transferase</keyword>
<dbReference type="PANTHER" id="PTHR45947:SF3">
    <property type="entry name" value="SULFOQUINOVOSYL TRANSFERASE SQD2"/>
    <property type="match status" value="1"/>
</dbReference>
<reference evidence="3 4" key="1">
    <citation type="journal article" date="2024" name="Appl. Environ. Microbiol.">
        <title>Pontiella agarivorans sp. nov., a novel marine anaerobic bacterium capable of degrading macroalgal polysaccharides and fixing nitrogen.</title>
        <authorList>
            <person name="Liu N."/>
            <person name="Kivenson V."/>
            <person name="Peng X."/>
            <person name="Cui Z."/>
            <person name="Lankiewicz T.S."/>
            <person name="Gosselin K.M."/>
            <person name="English C.J."/>
            <person name="Blair E.M."/>
            <person name="O'Malley M.A."/>
            <person name="Valentine D.L."/>
        </authorList>
    </citation>
    <scope>NUCLEOTIDE SEQUENCE [LARGE SCALE GENOMIC DNA]</scope>
    <source>
        <strain evidence="3 4">NLcol2</strain>
    </source>
</reference>
<dbReference type="EC" id="2.4.-.-" evidence="3"/>
<dbReference type="EMBL" id="JARVCO010000007">
    <property type="protein sequence ID" value="MDZ8118386.1"/>
    <property type="molecule type" value="Genomic_DNA"/>
</dbReference>